<reference evidence="10 11" key="1">
    <citation type="submission" date="2012-06" db="EMBL/GenBank/DDBJ databases">
        <title>Complete genome of Terriglobus roseus DSM 18391.</title>
        <authorList>
            <consortium name="US DOE Joint Genome Institute (JGI-PGF)"/>
            <person name="Lucas S."/>
            <person name="Copeland A."/>
            <person name="Lapidus A."/>
            <person name="Glavina del Rio T."/>
            <person name="Dalin E."/>
            <person name="Tice H."/>
            <person name="Bruce D."/>
            <person name="Goodwin L."/>
            <person name="Pitluck S."/>
            <person name="Peters L."/>
            <person name="Mikhailova N."/>
            <person name="Munk A.C.C."/>
            <person name="Kyrpides N."/>
            <person name="Mavromatis K."/>
            <person name="Ivanova N."/>
            <person name="Brettin T."/>
            <person name="Detter J.C."/>
            <person name="Han C."/>
            <person name="Larimer F."/>
            <person name="Land M."/>
            <person name="Hauser L."/>
            <person name="Markowitz V."/>
            <person name="Cheng J.-F."/>
            <person name="Hugenholtz P."/>
            <person name="Woyke T."/>
            <person name="Wu D."/>
            <person name="Brambilla E."/>
            <person name="Klenk H.-P."/>
            <person name="Eisen J.A."/>
        </authorList>
    </citation>
    <scope>NUCLEOTIDE SEQUENCE [LARGE SCALE GENOMIC DNA]</scope>
    <source>
        <strain evidence="11">DSM 18391 / NRRL B-41598 / KBS 63</strain>
    </source>
</reference>
<keyword evidence="5" id="KW-0472">Membrane</keyword>
<dbReference type="STRING" id="926566.Terro_2964"/>
<accession>I3ZIX8</accession>
<comment type="subcellular location">
    <subcellularLocation>
        <location evidence="1">Cell outer membrane</location>
        <topology evidence="1">Multi-pass membrane protein</topology>
    </subcellularLocation>
</comment>
<evidence type="ECO:0000256" key="2">
    <source>
        <dbReference type="ARBA" id="ARBA00022448"/>
    </source>
</evidence>
<dbReference type="Pfam" id="PF13620">
    <property type="entry name" value="CarboxypepD_reg"/>
    <property type="match status" value="1"/>
</dbReference>
<dbReference type="EMBL" id="CP003379">
    <property type="protein sequence ID" value="AFL89196.1"/>
    <property type="molecule type" value="Genomic_DNA"/>
</dbReference>
<evidence type="ECO:0000256" key="5">
    <source>
        <dbReference type="ARBA" id="ARBA00023136"/>
    </source>
</evidence>
<dbReference type="SUPFAM" id="SSF49452">
    <property type="entry name" value="Starch-binding domain-like"/>
    <property type="match status" value="1"/>
</dbReference>
<dbReference type="eggNOG" id="COG1629">
    <property type="taxonomic scope" value="Bacteria"/>
</dbReference>
<keyword evidence="3" id="KW-1134">Transmembrane beta strand</keyword>
<keyword evidence="7" id="KW-0732">Signal</keyword>
<dbReference type="AlphaFoldDB" id="I3ZIX8"/>
<dbReference type="PANTHER" id="PTHR30069:SF46">
    <property type="entry name" value="OAR PROTEIN"/>
    <property type="match status" value="1"/>
</dbReference>
<dbReference type="PANTHER" id="PTHR30069">
    <property type="entry name" value="TONB-DEPENDENT OUTER MEMBRANE RECEPTOR"/>
    <property type="match status" value="1"/>
</dbReference>
<dbReference type="Gene3D" id="2.60.40.1120">
    <property type="entry name" value="Carboxypeptidase-like, regulatory domain"/>
    <property type="match status" value="1"/>
</dbReference>
<dbReference type="Pfam" id="PF25183">
    <property type="entry name" value="OMP_b-brl_4"/>
    <property type="match status" value="1"/>
</dbReference>
<dbReference type="SUPFAM" id="SSF56935">
    <property type="entry name" value="Porins"/>
    <property type="match status" value="1"/>
</dbReference>
<evidence type="ECO:0000256" key="6">
    <source>
        <dbReference type="ARBA" id="ARBA00023237"/>
    </source>
</evidence>
<dbReference type="GO" id="GO:0009279">
    <property type="term" value="C:cell outer membrane"/>
    <property type="evidence" value="ECO:0007669"/>
    <property type="project" value="UniProtKB-SubCell"/>
</dbReference>
<evidence type="ECO:0000259" key="9">
    <source>
        <dbReference type="Pfam" id="PF25183"/>
    </source>
</evidence>
<dbReference type="Gene3D" id="2.40.170.20">
    <property type="entry name" value="TonB-dependent receptor, beta-barrel domain"/>
    <property type="match status" value="1"/>
</dbReference>
<dbReference type="InterPro" id="IPR039426">
    <property type="entry name" value="TonB-dep_rcpt-like"/>
</dbReference>
<dbReference type="InterPro" id="IPR036942">
    <property type="entry name" value="Beta-barrel_TonB_sf"/>
</dbReference>
<feature type="domain" description="TonB-dependent transporter Oar-like beta-barrel" evidence="9">
    <location>
        <begin position="246"/>
        <end position="1145"/>
    </location>
</feature>
<evidence type="ECO:0000256" key="1">
    <source>
        <dbReference type="ARBA" id="ARBA00004571"/>
    </source>
</evidence>
<dbReference type="GO" id="GO:0044718">
    <property type="term" value="P:siderophore transmembrane transport"/>
    <property type="evidence" value="ECO:0007669"/>
    <property type="project" value="TreeGrafter"/>
</dbReference>
<keyword evidence="4" id="KW-0812">Transmembrane</keyword>
<dbReference type="GO" id="GO:0030246">
    <property type="term" value="F:carbohydrate binding"/>
    <property type="evidence" value="ECO:0007669"/>
    <property type="project" value="InterPro"/>
</dbReference>
<dbReference type="InterPro" id="IPR057601">
    <property type="entry name" value="Oar-like_b-barrel"/>
</dbReference>
<keyword evidence="2" id="KW-0813">Transport</keyword>
<name>I3ZIX8_TERRK</name>
<evidence type="ECO:0000313" key="10">
    <source>
        <dbReference type="EMBL" id="AFL89196.1"/>
    </source>
</evidence>
<dbReference type="Pfam" id="PF07715">
    <property type="entry name" value="Plug"/>
    <property type="match status" value="1"/>
</dbReference>
<dbReference type="Proteomes" id="UP000006056">
    <property type="component" value="Chromosome"/>
</dbReference>
<feature type="signal peptide" evidence="7">
    <location>
        <begin position="1"/>
        <end position="24"/>
    </location>
</feature>
<dbReference type="InterPro" id="IPR012910">
    <property type="entry name" value="Plug_dom"/>
</dbReference>
<dbReference type="HOGENOM" id="CLU_006298_0_0_0"/>
<evidence type="ECO:0000313" key="11">
    <source>
        <dbReference type="Proteomes" id="UP000006056"/>
    </source>
</evidence>
<dbReference type="InterPro" id="IPR013784">
    <property type="entry name" value="Carb-bd-like_fold"/>
</dbReference>
<organism evidence="10 11">
    <name type="scientific">Terriglobus roseus (strain DSM 18391 / NRRL B-41598 / KBS 63)</name>
    <dbReference type="NCBI Taxonomy" id="926566"/>
    <lineage>
        <taxon>Bacteria</taxon>
        <taxon>Pseudomonadati</taxon>
        <taxon>Acidobacteriota</taxon>
        <taxon>Terriglobia</taxon>
        <taxon>Terriglobales</taxon>
        <taxon>Acidobacteriaceae</taxon>
        <taxon>Terriglobus</taxon>
    </lineage>
</organism>
<evidence type="ECO:0000256" key="3">
    <source>
        <dbReference type="ARBA" id="ARBA00022452"/>
    </source>
</evidence>
<feature type="chain" id="PRO_5003684156" evidence="7">
    <location>
        <begin position="25"/>
        <end position="1152"/>
    </location>
</feature>
<gene>
    <name evidence="10" type="ordered locus">Terro_2964</name>
</gene>
<keyword evidence="10" id="KW-0675">Receptor</keyword>
<feature type="domain" description="TonB-dependent receptor plug" evidence="8">
    <location>
        <begin position="139"/>
        <end position="240"/>
    </location>
</feature>
<keyword evidence="11" id="KW-1185">Reference proteome</keyword>
<sequence>MFRKQYLVRPIVLAAVTIPFVLNAAAQSDSSSLSGTVVDSSGALVPNAKATIHNEATGSDNVVTTNASGNFTVPNVRPGSYTVKVEAQGFQTATLSAVNVDASIGKHVDINLKVGDGGVSVNVEANVNTVQTESAVVGQLVTQEQVKSIQLNGRNPMYLAQMEPGVVRNAPMASFSFGLDNGLNIGGARSQESLLTLDGAPMVRTRSNGTSVGVADVDSTSQVQILTSSYQAEYGRSAGGQVRMVPKSGTSDFHGSAFEYLRNNFFNANTWQRKLPGNALNIQQHPQSFRYNQFGFNINGPGYIPGFLNKSKTHLFFLFGQEYTKYVQDETVFRKVPTTLMRNGNFSELLGPNIFYSGVQQIVDPNTGLPYPNNTIPAAQLSQNGLGLLRAFPNPNASGSNYNWLDSAPNIQNQRKDTLVVDWIPSDPHRIRLSILNYAFNQVSPHNGNFNLLPQLWQRPNQIAVLHYSWNINPTMVNEAIASAASDHVTIDIDQTKGGANRTAFGINYPYLYSAATKNIPNKIPTVQLPNFDLLDGTPYPSRSGGIVYSFADNLTKVWGNHTAKIGVVAEYSGENNFDQITVSNTPGSTNNQNGKFTFTDTRTGGVTSNAGVANAALGLFDSYGEIGQRSYTLYRSWMYEGFLQDTWHATSKLVIEAGVRYSWYNPYYAKWGNQSVFSQKDYSNGLAATVNPVTGVVTGTDQQRLNGVVIPGSGFPSSANGHVSADILNNGYAYLFRGYSDQYSPTVKTNIQPRFGLTYQVHPGMVVRAGGGRYVQRLGITDNVFTGGNTPFQPSSTVQLGRVDAPGGAGANNFPLNYSSQAYNYPSPEAYNWNLTVEQEVPALGVLTMSYAGRKGIHLENILNANQLQPGTVQANPGINQDALRPYKGFSNINQATNTGASNYNSLQVNLRRRLTKGLLYGVAYTWSRSFDFGSSNGTNLPNAFDKNINYGRSDFDATHVFLANFVYNIDQFNHSEHLINRAVLGRWQFSGTLQAQTGQPQNVTTSVDFAGVGPGSGAQIIPLTKRVQTYKGFAGQTGTAKWFDTSAFVTSNAVLTTQYAGKFAGRGSRNQIIGPGFQSYNAALNKSWTLVPGHENTLLTFRAEAFNLLNHPTADNPDTGYTSGTFGQSTTKGQTYGADRQFQFSLRLGF</sequence>
<evidence type="ECO:0000259" key="8">
    <source>
        <dbReference type="Pfam" id="PF07715"/>
    </source>
</evidence>
<keyword evidence="6" id="KW-0998">Cell outer membrane</keyword>
<dbReference type="GO" id="GO:0015344">
    <property type="term" value="F:siderophore uptake transmembrane transporter activity"/>
    <property type="evidence" value="ECO:0007669"/>
    <property type="project" value="TreeGrafter"/>
</dbReference>
<evidence type="ECO:0000256" key="7">
    <source>
        <dbReference type="SAM" id="SignalP"/>
    </source>
</evidence>
<dbReference type="KEGG" id="trs:Terro_2964"/>
<protein>
    <submittedName>
        <fullName evidence="10">TonB-dependent receptor family protein</fullName>
    </submittedName>
</protein>
<dbReference type="OrthoDB" id="97893at2"/>
<proteinExistence type="predicted"/>
<dbReference type="RefSeq" id="WP_014786460.1">
    <property type="nucleotide sequence ID" value="NC_018014.1"/>
</dbReference>
<evidence type="ECO:0000256" key="4">
    <source>
        <dbReference type="ARBA" id="ARBA00022692"/>
    </source>
</evidence>